<dbReference type="Pfam" id="PF00240">
    <property type="entry name" value="ubiquitin"/>
    <property type="match status" value="1"/>
</dbReference>
<dbReference type="Proteomes" id="UP001489004">
    <property type="component" value="Unassembled WGS sequence"/>
</dbReference>
<dbReference type="Gene3D" id="3.10.20.90">
    <property type="entry name" value="Phosphatidylinositol 3-kinase Catalytic Subunit, Chain A, domain 1"/>
    <property type="match status" value="1"/>
</dbReference>
<dbReference type="SUPFAM" id="SSF54236">
    <property type="entry name" value="Ubiquitin-like"/>
    <property type="match status" value="1"/>
</dbReference>
<evidence type="ECO:0000259" key="1">
    <source>
        <dbReference type="PROSITE" id="PS50053"/>
    </source>
</evidence>
<reference evidence="2 3" key="1">
    <citation type="journal article" date="2024" name="Nat. Commun.">
        <title>Phylogenomics reveals the evolutionary origins of lichenization in chlorophyte algae.</title>
        <authorList>
            <person name="Puginier C."/>
            <person name="Libourel C."/>
            <person name="Otte J."/>
            <person name="Skaloud P."/>
            <person name="Haon M."/>
            <person name="Grisel S."/>
            <person name="Petersen M."/>
            <person name="Berrin J.G."/>
            <person name="Delaux P.M."/>
            <person name="Dal Grande F."/>
            <person name="Keller J."/>
        </authorList>
    </citation>
    <scope>NUCLEOTIDE SEQUENCE [LARGE SCALE GENOMIC DNA]</scope>
    <source>
        <strain evidence="2 3">SAG 2043</strain>
    </source>
</reference>
<keyword evidence="3" id="KW-1185">Reference proteome</keyword>
<proteinExistence type="predicted"/>
<gene>
    <name evidence="2" type="ORF">WJX72_011794</name>
</gene>
<dbReference type="CDD" id="cd17039">
    <property type="entry name" value="Ubl_ubiquitin_like"/>
    <property type="match status" value="1"/>
</dbReference>
<evidence type="ECO:0000313" key="2">
    <source>
        <dbReference type="EMBL" id="KAK9807044.1"/>
    </source>
</evidence>
<dbReference type="EMBL" id="JALJOR010000013">
    <property type="protein sequence ID" value="KAK9807044.1"/>
    <property type="molecule type" value="Genomic_DNA"/>
</dbReference>
<comment type="caution">
    <text evidence="2">The sequence shown here is derived from an EMBL/GenBank/DDBJ whole genome shotgun (WGS) entry which is preliminary data.</text>
</comment>
<feature type="domain" description="Ubiquitin-like" evidence="1">
    <location>
        <begin position="11"/>
        <end position="86"/>
    </location>
</feature>
<dbReference type="InterPro" id="IPR000626">
    <property type="entry name" value="Ubiquitin-like_dom"/>
</dbReference>
<organism evidence="2 3">
    <name type="scientific">[Myrmecia] bisecta</name>
    <dbReference type="NCBI Taxonomy" id="41462"/>
    <lineage>
        <taxon>Eukaryota</taxon>
        <taxon>Viridiplantae</taxon>
        <taxon>Chlorophyta</taxon>
        <taxon>core chlorophytes</taxon>
        <taxon>Trebouxiophyceae</taxon>
        <taxon>Trebouxiales</taxon>
        <taxon>Trebouxiaceae</taxon>
        <taxon>Myrmecia</taxon>
    </lineage>
</organism>
<sequence>MAAFGECGSGNQIFVTMRKGSEYPPRTVDVRIKYEQTIRDLKEAVATKTQVPVDKQLLFWHKKELTVAYDSKTLQDMNLHTGFSLMGYDLTVEPDYWPPVVQTPDGLLISTQPPS</sequence>
<evidence type="ECO:0000313" key="3">
    <source>
        <dbReference type="Proteomes" id="UP001489004"/>
    </source>
</evidence>
<protein>
    <recommendedName>
        <fullName evidence="1">Ubiquitin-like domain-containing protein</fullName>
    </recommendedName>
</protein>
<accession>A0AAW1PGQ5</accession>
<dbReference type="PROSITE" id="PS50053">
    <property type="entry name" value="UBIQUITIN_2"/>
    <property type="match status" value="1"/>
</dbReference>
<dbReference type="InterPro" id="IPR029071">
    <property type="entry name" value="Ubiquitin-like_domsf"/>
</dbReference>
<dbReference type="AlphaFoldDB" id="A0AAW1PGQ5"/>
<name>A0AAW1PGQ5_9CHLO</name>